<feature type="compositionally biased region" description="Polar residues" evidence="1">
    <location>
        <begin position="44"/>
        <end position="63"/>
    </location>
</feature>
<evidence type="ECO:0000256" key="1">
    <source>
        <dbReference type="SAM" id="MobiDB-lite"/>
    </source>
</evidence>
<feature type="region of interest" description="Disordered" evidence="1">
    <location>
        <begin position="34"/>
        <end position="65"/>
    </location>
</feature>
<dbReference type="AlphaFoldDB" id="A0A699GUF3"/>
<protein>
    <submittedName>
        <fullName evidence="2">Uncharacterized protein</fullName>
    </submittedName>
</protein>
<dbReference type="EMBL" id="BKCJ010056920">
    <property type="protein sequence ID" value="GEW40264.1"/>
    <property type="molecule type" value="Genomic_DNA"/>
</dbReference>
<proteinExistence type="predicted"/>
<accession>A0A699GUF3</accession>
<evidence type="ECO:0000313" key="2">
    <source>
        <dbReference type="EMBL" id="GEW40264.1"/>
    </source>
</evidence>
<organism evidence="2">
    <name type="scientific">Tanacetum cinerariifolium</name>
    <name type="common">Dalmatian daisy</name>
    <name type="synonym">Chrysanthemum cinerariifolium</name>
    <dbReference type="NCBI Taxonomy" id="118510"/>
    <lineage>
        <taxon>Eukaryota</taxon>
        <taxon>Viridiplantae</taxon>
        <taxon>Streptophyta</taxon>
        <taxon>Embryophyta</taxon>
        <taxon>Tracheophyta</taxon>
        <taxon>Spermatophyta</taxon>
        <taxon>Magnoliopsida</taxon>
        <taxon>eudicotyledons</taxon>
        <taxon>Gunneridae</taxon>
        <taxon>Pentapetalae</taxon>
        <taxon>asterids</taxon>
        <taxon>campanulids</taxon>
        <taxon>Asterales</taxon>
        <taxon>Asteraceae</taxon>
        <taxon>Asteroideae</taxon>
        <taxon>Anthemideae</taxon>
        <taxon>Anthemidinae</taxon>
        <taxon>Tanacetum</taxon>
    </lineage>
</organism>
<gene>
    <name evidence="2" type="ORF">Tci_212240</name>
</gene>
<reference evidence="2" key="1">
    <citation type="journal article" date="2019" name="Sci. Rep.">
        <title>Draft genome of Tanacetum cinerariifolium, the natural source of mosquito coil.</title>
        <authorList>
            <person name="Yamashiro T."/>
            <person name="Shiraishi A."/>
            <person name="Satake H."/>
            <person name="Nakayama K."/>
        </authorList>
    </citation>
    <scope>NUCLEOTIDE SEQUENCE</scope>
</reference>
<comment type="caution">
    <text evidence="2">The sequence shown here is derived from an EMBL/GenBank/DDBJ whole genome shotgun (WGS) entry which is preliminary data.</text>
</comment>
<name>A0A699GUF3_TANCI</name>
<sequence length="80" mass="8201">MDIMIPQSNVPSSAADKAITKEMHDGLGRATITASSLGAEKRSGNISKTQTKATPSGPSSPRTSLECGLGCHFTIGDSPV</sequence>